<dbReference type="KEGG" id="rte:GSU10_13215"/>
<evidence type="ECO:0000313" key="2">
    <source>
        <dbReference type="EMBL" id="QHC56493.1"/>
    </source>
</evidence>
<dbReference type="AlphaFoldDB" id="A0A166I4X8"/>
<evidence type="ECO:0000313" key="4">
    <source>
        <dbReference type="Proteomes" id="UP000465031"/>
    </source>
</evidence>
<reference evidence="4" key="2">
    <citation type="submission" date="2019-12" db="EMBL/GenBank/DDBJ databases">
        <title>Complete and draft genome sequences of new strains and members of some known species of the genus Rathayibacter isolated from plants.</title>
        <authorList>
            <person name="Tarlachkov S.V."/>
            <person name="Starodumova I.P."/>
            <person name="Dorofeeva L.V."/>
            <person name="Prisyazhnaya N.V."/>
            <person name="Leyn S."/>
            <person name="Zlamal J."/>
            <person name="Elan M."/>
            <person name="Osterman A.L."/>
            <person name="Nadler S."/>
            <person name="Subbotin S.A."/>
            <person name="Evtushenko L.I."/>
        </authorList>
    </citation>
    <scope>NUCLEOTIDE SEQUENCE [LARGE SCALE GENOMIC DNA]</scope>
    <source>
        <strain evidence="4">VKM Ac-2761</strain>
    </source>
</reference>
<name>A0A166I4X8_9MICO</name>
<keyword evidence="3" id="KW-1185">Reference proteome</keyword>
<sequence>MDAVSIVMFDAETAETLCARLRAGADVLDAQFASRSAMVEEAMIDFSGAYSRMFHDNVEAEVGDRHRLVDELRELAAQVTLVAGQADRESRRRRELAEWQEREAQRRRDAADPLLASMRNLEQLVDPRPSTEPIIPTPIVASFAPRPRFRYCGGSPTRARSSADPDRLRLFAGGVRALVDEAADPLVLLTSSWHHFLEDCWWAQIEQADVLAGFEAFLVALAEDANWAERIADAFELAGGAGLTDTALDARASSHTPPVLLRLLEPSLDSAAVAAEWARLDLAPEDIAALLLATRVGLAGLDGLPAVARDVASRSLLADAVADPAGCGARWDWRLPTGRRWRSSSGRWTL</sequence>
<dbReference type="OrthoDB" id="3259161at2"/>
<dbReference type="Proteomes" id="UP000076717">
    <property type="component" value="Unassembled WGS sequence"/>
</dbReference>
<gene>
    <name evidence="1" type="ORF">ACH61_01234</name>
    <name evidence="2" type="ORF">GSU10_13215</name>
</gene>
<protein>
    <submittedName>
        <fullName evidence="1">Uncharacterized protein</fullName>
    </submittedName>
</protein>
<accession>A0A166I4X8</accession>
<dbReference type="RefSeq" id="WP_132505016.1">
    <property type="nucleotide sequence ID" value="NZ_CP047186.1"/>
</dbReference>
<organism evidence="1 3">
    <name type="scientific">Rathayibacter tanaceti</name>
    <dbReference type="NCBI Taxonomy" id="1671680"/>
    <lineage>
        <taxon>Bacteria</taxon>
        <taxon>Bacillati</taxon>
        <taxon>Actinomycetota</taxon>
        <taxon>Actinomycetes</taxon>
        <taxon>Micrococcales</taxon>
        <taxon>Microbacteriaceae</taxon>
        <taxon>Rathayibacter</taxon>
    </lineage>
</organism>
<proteinExistence type="predicted"/>
<evidence type="ECO:0000313" key="3">
    <source>
        <dbReference type="Proteomes" id="UP000076717"/>
    </source>
</evidence>
<reference evidence="2" key="3">
    <citation type="submission" date="2019-12" db="EMBL/GenBank/DDBJ databases">
        <title>Complete and Draft Genome Sequences of New Strains and Members of Some Known Species of the Genus Rathayibacter isolated from Plants.</title>
        <authorList>
            <person name="Tarlachkov S.V."/>
            <person name="Starodumova I.P."/>
            <person name="Dorofeeva L.V."/>
            <person name="Prisyazhnaya N.V."/>
            <person name="Leyn S.A."/>
            <person name="Zlamal J.E."/>
            <person name="Elane M.L."/>
            <person name="Osterman A.L."/>
            <person name="Nadler S.A."/>
            <person name="Subbotin S.A."/>
            <person name="Evtushenko L.I."/>
        </authorList>
    </citation>
    <scope>NUCLEOTIDE SEQUENCE</scope>
    <source>
        <strain evidence="2">VKM Ac-2761</strain>
    </source>
</reference>
<dbReference type="Proteomes" id="UP000465031">
    <property type="component" value="Chromosome"/>
</dbReference>
<evidence type="ECO:0000313" key="1">
    <source>
        <dbReference type="EMBL" id="KZX21632.1"/>
    </source>
</evidence>
<reference evidence="1 3" key="1">
    <citation type="submission" date="2015-08" db="EMBL/GenBank/DDBJ databases">
        <title>Draft Genome Sequence of Rathayibacter sp. Strain VKM Ac-2596 Isolated from Leaf Gall Induced by Plant-Parasitic Nematodes.</title>
        <authorList>
            <person name="Vasilenko O.V."/>
            <person name="Starodumova I.P."/>
            <person name="Tarlachkov S.V."/>
            <person name="Dorofeeva L.V."/>
            <person name="Evtushenko L.I."/>
        </authorList>
    </citation>
    <scope>NUCLEOTIDE SEQUENCE [LARGE SCALE GENOMIC DNA]</scope>
    <source>
        <strain evidence="1 3">VKM Ac-2596</strain>
    </source>
</reference>
<dbReference type="EMBL" id="LIIN01000031">
    <property type="protein sequence ID" value="KZX21632.1"/>
    <property type="molecule type" value="Genomic_DNA"/>
</dbReference>
<dbReference type="EMBL" id="CP047186">
    <property type="protein sequence ID" value="QHC56493.1"/>
    <property type="molecule type" value="Genomic_DNA"/>
</dbReference>